<dbReference type="Proteomes" id="UP000624183">
    <property type="component" value="Unassembled WGS sequence"/>
</dbReference>
<feature type="domain" description="Histidine kinase/HSP90-like ATPase" evidence="2">
    <location>
        <begin position="64"/>
        <end position="167"/>
    </location>
</feature>
<dbReference type="InterPro" id="IPR003594">
    <property type="entry name" value="HATPase_dom"/>
</dbReference>
<evidence type="ECO:0000259" key="2">
    <source>
        <dbReference type="Pfam" id="PF13581"/>
    </source>
</evidence>
<reference evidence="4" key="1">
    <citation type="journal article" date="2019" name="Int. J. Syst. Evol. Microbiol.">
        <title>The Global Catalogue of Microorganisms (GCM) 10K type strain sequencing project: providing services to taxonomists for standard genome sequencing and annotation.</title>
        <authorList>
            <consortium name="The Broad Institute Genomics Platform"/>
            <consortium name="The Broad Institute Genome Sequencing Center for Infectious Disease"/>
            <person name="Wu L."/>
            <person name="Ma J."/>
        </authorList>
    </citation>
    <scope>NUCLEOTIDE SEQUENCE [LARGE SCALE GENOMIC DNA]</scope>
    <source>
        <strain evidence="4">JCM 4602</strain>
    </source>
</reference>
<evidence type="ECO:0000313" key="4">
    <source>
        <dbReference type="Proteomes" id="UP000624183"/>
    </source>
</evidence>
<dbReference type="InterPro" id="IPR050267">
    <property type="entry name" value="Anti-sigma-factor_SerPK"/>
</dbReference>
<keyword evidence="1" id="KW-0723">Serine/threonine-protein kinase</keyword>
<dbReference type="Gene3D" id="3.30.565.10">
    <property type="entry name" value="Histidine kinase-like ATPase, C-terminal domain"/>
    <property type="match status" value="1"/>
</dbReference>
<keyword evidence="3" id="KW-0547">Nucleotide-binding</keyword>
<evidence type="ECO:0000256" key="1">
    <source>
        <dbReference type="ARBA" id="ARBA00022527"/>
    </source>
</evidence>
<dbReference type="InterPro" id="IPR036890">
    <property type="entry name" value="HATPase_C_sf"/>
</dbReference>
<dbReference type="GO" id="GO:0005524">
    <property type="term" value="F:ATP binding"/>
    <property type="evidence" value="ECO:0007669"/>
    <property type="project" value="UniProtKB-KW"/>
</dbReference>
<gene>
    <name evidence="3" type="ORF">GCM10010328_65630</name>
</gene>
<dbReference type="PANTHER" id="PTHR35526">
    <property type="entry name" value="ANTI-SIGMA-F FACTOR RSBW-RELATED"/>
    <property type="match status" value="1"/>
</dbReference>
<dbReference type="EMBL" id="BMUW01000025">
    <property type="protein sequence ID" value="GGZ81942.1"/>
    <property type="molecule type" value="Genomic_DNA"/>
</dbReference>
<keyword evidence="3" id="KW-0067">ATP-binding</keyword>
<dbReference type="Pfam" id="PF13581">
    <property type="entry name" value="HATPase_c_2"/>
    <property type="match status" value="1"/>
</dbReference>
<comment type="caution">
    <text evidence="3">The sequence shown here is derived from an EMBL/GenBank/DDBJ whole genome shotgun (WGS) entry which is preliminary data.</text>
</comment>
<keyword evidence="1" id="KW-0808">Transferase</keyword>
<dbReference type="PANTHER" id="PTHR35526:SF3">
    <property type="entry name" value="ANTI-SIGMA-F FACTOR RSBW"/>
    <property type="match status" value="1"/>
</dbReference>
<keyword evidence="4" id="KW-1185">Reference proteome</keyword>
<dbReference type="SUPFAM" id="SSF55874">
    <property type="entry name" value="ATPase domain of HSP90 chaperone/DNA topoisomerase II/histidine kinase"/>
    <property type="match status" value="1"/>
</dbReference>
<organism evidence="3 4">
    <name type="scientific">Streptomyces rubiginosohelvolus</name>
    <dbReference type="NCBI Taxonomy" id="67362"/>
    <lineage>
        <taxon>Bacteria</taxon>
        <taxon>Bacillati</taxon>
        <taxon>Actinomycetota</taxon>
        <taxon>Actinomycetes</taxon>
        <taxon>Kitasatosporales</taxon>
        <taxon>Streptomycetaceae</taxon>
        <taxon>Streptomyces</taxon>
    </lineage>
</organism>
<name>A0ABQ3CE09_9ACTN</name>
<keyword evidence="1" id="KW-0418">Kinase</keyword>
<sequence length="173" mass="18745">MAEKVSDLTAAPWLEHMNEQVTSPPEEPGQAPASVEVPPSAEVLLSAEVFDGEPGCIALARALADRFLTRLTVECLARIGEHTRSDLMLAVSELVTNADRYSHGPYMLELEGNAERISVTVYDSSTAMPVLYAPDPSRLGGHGMEIVVALCDRLTAERVPVGKRIRAEFQLST</sequence>
<protein>
    <submittedName>
        <fullName evidence="3">ATP-binding protein</fullName>
    </submittedName>
</protein>
<dbReference type="CDD" id="cd16936">
    <property type="entry name" value="HATPase_RsbW-like"/>
    <property type="match status" value="1"/>
</dbReference>
<accession>A0ABQ3CE09</accession>
<evidence type="ECO:0000313" key="3">
    <source>
        <dbReference type="EMBL" id="GGZ81942.1"/>
    </source>
</evidence>
<proteinExistence type="predicted"/>